<evidence type="ECO:0000259" key="6">
    <source>
        <dbReference type="PROSITE" id="PS50103"/>
    </source>
</evidence>
<evidence type="ECO:0000256" key="2">
    <source>
        <dbReference type="ARBA" id="ARBA00022771"/>
    </source>
</evidence>
<keyword evidence="2 4" id="KW-0863">Zinc-finger</keyword>
<accession>A0A8J8NSS3</accession>
<evidence type="ECO:0000256" key="5">
    <source>
        <dbReference type="SAM" id="MobiDB-lite"/>
    </source>
</evidence>
<evidence type="ECO:0000313" key="7">
    <source>
        <dbReference type="EMBL" id="TNV80413.1"/>
    </source>
</evidence>
<dbReference type="OrthoDB" id="70632at2759"/>
<keyword evidence="8" id="KW-1185">Reference proteome</keyword>
<dbReference type="PROSITE" id="PS50103">
    <property type="entry name" value="ZF_C3H1"/>
    <property type="match status" value="1"/>
</dbReference>
<dbReference type="Proteomes" id="UP000785679">
    <property type="component" value="Unassembled WGS sequence"/>
</dbReference>
<reference evidence="7" key="1">
    <citation type="submission" date="2019-06" db="EMBL/GenBank/DDBJ databases">
        <authorList>
            <person name="Zheng W."/>
        </authorList>
    </citation>
    <scope>NUCLEOTIDE SEQUENCE</scope>
    <source>
        <strain evidence="7">QDHG01</strain>
    </source>
</reference>
<organism evidence="7 8">
    <name type="scientific">Halteria grandinella</name>
    <dbReference type="NCBI Taxonomy" id="5974"/>
    <lineage>
        <taxon>Eukaryota</taxon>
        <taxon>Sar</taxon>
        <taxon>Alveolata</taxon>
        <taxon>Ciliophora</taxon>
        <taxon>Intramacronucleata</taxon>
        <taxon>Spirotrichea</taxon>
        <taxon>Stichotrichia</taxon>
        <taxon>Sporadotrichida</taxon>
        <taxon>Halteriidae</taxon>
        <taxon>Halteria</taxon>
    </lineage>
</organism>
<feature type="region of interest" description="Disordered" evidence="5">
    <location>
        <begin position="46"/>
        <end position="67"/>
    </location>
</feature>
<dbReference type="GO" id="GO:0008270">
    <property type="term" value="F:zinc ion binding"/>
    <property type="evidence" value="ECO:0007669"/>
    <property type="project" value="UniProtKB-KW"/>
</dbReference>
<dbReference type="EMBL" id="RRYP01007538">
    <property type="protein sequence ID" value="TNV80413.1"/>
    <property type="molecule type" value="Genomic_DNA"/>
</dbReference>
<name>A0A8J8NSS3_HALGN</name>
<sequence>MRHDFSQIKSNIEMYRFTLLDSKERAQKFMKQISSQVAQFERDSINTHQHNQQSHTYSHNPNFNPRRFKHNGPKSYPCKYYHGPRGCGGGDNCQFIHEEQYKGMRIPYSEMDRVIHNQMEAYKNSIKGVQQQIDQQFKVNQTPMKAPHQVPTMQPIPPPPPAPTMFPQHIQQSINQQLFRSQHIGQPNFLFQNMTLNPLLFAIPQPQNNFPQLTPEEHDKIKQQLEELHKQSIANRLKQQENT</sequence>
<keyword evidence="3 4" id="KW-0862">Zinc</keyword>
<gene>
    <name evidence="7" type="ORF">FGO68_gene6683</name>
</gene>
<comment type="caution">
    <text evidence="7">The sequence shown here is derived from an EMBL/GenBank/DDBJ whole genome shotgun (WGS) entry which is preliminary data.</text>
</comment>
<evidence type="ECO:0000256" key="4">
    <source>
        <dbReference type="PROSITE-ProRule" id="PRU00723"/>
    </source>
</evidence>
<dbReference type="AlphaFoldDB" id="A0A8J8NSS3"/>
<evidence type="ECO:0000256" key="1">
    <source>
        <dbReference type="ARBA" id="ARBA00022723"/>
    </source>
</evidence>
<feature type="zinc finger region" description="C3H1-type" evidence="4">
    <location>
        <begin position="72"/>
        <end position="100"/>
    </location>
</feature>
<evidence type="ECO:0000256" key="3">
    <source>
        <dbReference type="ARBA" id="ARBA00022833"/>
    </source>
</evidence>
<protein>
    <recommendedName>
        <fullName evidence="6">C3H1-type domain-containing protein</fullName>
    </recommendedName>
</protein>
<dbReference type="InterPro" id="IPR000571">
    <property type="entry name" value="Znf_CCCH"/>
</dbReference>
<dbReference type="SUPFAM" id="SSF90229">
    <property type="entry name" value="CCCH zinc finger"/>
    <property type="match status" value="1"/>
</dbReference>
<feature type="compositionally biased region" description="Polar residues" evidence="5">
    <location>
        <begin position="46"/>
        <end position="63"/>
    </location>
</feature>
<proteinExistence type="predicted"/>
<dbReference type="InterPro" id="IPR036855">
    <property type="entry name" value="Znf_CCCH_sf"/>
</dbReference>
<keyword evidence="1 4" id="KW-0479">Metal-binding</keyword>
<evidence type="ECO:0000313" key="8">
    <source>
        <dbReference type="Proteomes" id="UP000785679"/>
    </source>
</evidence>
<feature type="domain" description="C3H1-type" evidence="6">
    <location>
        <begin position="72"/>
        <end position="100"/>
    </location>
</feature>